<proteinExistence type="predicted"/>
<reference evidence="1" key="2">
    <citation type="submission" date="2020-11" db="EMBL/GenBank/DDBJ databases">
        <authorList>
            <person name="McCartney M.A."/>
            <person name="Auch B."/>
            <person name="Kono T."/>
            <person name="Mallez S."/>
            <person name="Becker A."/>
            <person name="Gohl D.M."/>
            <person name="Silverstein K.A.T."/>
            <person name="Koren S."/>
            <person name="Bechman K.B."/>
            <person name="Herman A."/>
            <person name="Abrahante J.E."/>
            <person name="Garbe J."/>
        </authorList>
    </citation>
    <scope>NUCLEOTIDE SEQUENCE</scope>
    <source>
        <strain evidence="1">Duluth1</strain>
        <tissue evidence="1">Whole animal</tissue>
    </source>
</reference>
<dbReference type="Proteomes" id="UP000828390">
    <property type="component" value="Unassembled WGS sequence"/>
</dbReference>
<dbReference type="EMBL" id="JAIWYP010000007">
    <property type="protein sequence ID" value="KAH3802029.1"/>
    <property type="molecule type" value="Genomic_DNA"/>
</dbReference>
<gene>
    <name evidence="1" type="ORF">DPMN_155695</name>
</gene>
<protein>
    <submittedName>
        <fullName evidence="1">Uncharacterized protein</fullName>
    </submittedName>
</protein>
<dbReference type="AlphaFoldDB" id="A0A9D4FMP1"/>
<accession>A0A9D4FMP1</accession>
<evidence type="ECO:0000313" key="2">
    <source>
        <dbReference type="Proteomes" id="UP000828390"/>
    </source>
</evidence>
<reference evidence="1" key="1">
    <citation type="journal article" date="2019" name="bioRxiv">
        <title>The Genome of the Zebra Mussel, Dreissena polymorpha: A Resource for Invasive Species Research.</title>
        <authorList>
            <person name="McCartney M.A."/>
            <person name="Auch B."/>
            <person name="Kono T."/>
            <person name="Mallez S."/>
            <person name="Zhang Y."/>
            <person name="Obille A."/>
            <person name="Becker A."/>
            <person name="Abrahante J.E."/>
            <person name="Garbe J."/>
            <person name="Badalamenti J.P."/>
            <person name="Herman A."/>
            <person name="Mangelson H."/>
            <person name="Liachko I."/>
            <person name="Sullivan S."/>
            <person name="Sone E.D."/>
            <person name="Koren S."/>
            <person name="Silverstein K.A.T."/>
            <person name="Beckman K.B."/>
            <person name="Gohl D.M."/>
        </authorList>
    </citation>
    <scope>NUCLEOTIDE SEQUENCE</scope>
    <source>
        <strain evidence="1">Duluth1</strain>
        <tissue evidence="1">Whole animal</tissue>
    </source>
</reference>
<evidence type="ECO:0000313" key="1">
    <source>
        <dbReference type="EMBL" id="KAH3802029.1"/>
    </source>
</evidence>
<name>A0A9D4FMP1_DREPO</name>
<keyword evidence="2" id="KW-1185">Reference proteome</keyword>
<organism evidence="1 2">
    <name type="scientific">Dreissena polymorpha</name>
    <name type="common">Zebra mussel</name>
    <name type="synonym">Mytilus polymorpha</name>
    <dbReference type="NCBI Taxonomy" id="45954"/>
    <lineage>
        <taxon>Eukaryota</taxon>
        <taxon>Metazoa</taxon>
        <taxon>Spiralia</taxon>
        <taxon>Lophotrochozoa</taxon>
        <taxon>Mollusca</taxon>
        <taxon>Bivalvia</taxon>
        <taxon>Autobranchia</taxon>
        <taxon>Heteroconchia</taxon>
        <taxon>Euheterodonta</taxon>
        <taxon>Imparidentia</taxon>
        <taxon>Neoheterodontei</taxon>
        <taxon>Myida</taxon>
        <taxon>Dreissenoidea</taxon>
        <taxon>Dreissenidae</taxon>
        <taxon>Dreissena</taxon>
    </lineage>
</organism>
<sequence length="68" mass="7811">MYYNLTFIASVTPPVFMTDNDDDNSQSYEGSVTSGTENWDAMRDEEFSMSLVFLGQFETRYTHFSISS</sequence>
<comment type="caution">
    <text evidence="1">The sequence shown here is derived from an EMBL/GenBank/DDBJ whole genome shotgun (WGS) entry which is preliminary data.</text>
</comment>